<comment type="cofactor">
    <cofactor evidence="6">
        <name>FAD</name>
        <dbReference type="ChEBI" id="CHEBI:57692"/>
    </cofactor>
</comment>
<keyword evidence="6" id="KW-0503">Monooxygenase</keyword>
<evidence type="ECO:0000313" key="7">
    <source>
        <dbReference type="EnsemblPlants" id="OB03G16080.1"/>
    </source>
</evidence>
<accession>J3LKN2</accession>
<evidence type="ECO:0000256" key="1">
    <source>
        <dbReference type="ARBA" id="ARBA00009183"/>
    </source>
</evidence>
<dbReference type="PANTHER" id="PTHR23023">
    <property type="entry name" value="DIMETHYLANILINE MONOOXYGENASE"/>
    <property type="match status" value="1"/>
</dbReference>
<dbReference type="eggNOG" id="KOG1399">
    <property type="taxonomic scope" value="Eukaryota"/>
</dbReference>
<evidence type="ECO:0000256" key="3">
    <source>
        <dbReference type="ARBA" id="ARBA00022827"/>
    </source>
</evidence>
<dbReference type="GO" id="GO:0050660">
    <property type="term" value="F:flavin adenine dinucleotide binding"/>
    <property type="evidence" value="ECO:0007669"/>
    <property type="project" value="InterPro"/>
</dbReference>
<dbReference type="AlphaFoldDB" id="J3LKN2"/>
<dbReference type="GO" id="GO:0050661">
    <property type="term" value="F:NADP binding"/>
    <property type="evidence" value="ECO:0007669"/>
    <property type="project" value="InterPro"/>
</dbReference>
<dbReference type="InterPro" id="IPR036188">
    <property type="entry name" value="FAD/NAD-bd_sf"/>
</dbReference>
<dbReference type="InterPro" id="IPR000960">
    <property type="entry name" value="Flavin_mOase"/>
</dbReference>
<proteinExistence type="inferred from homology"/>
<keyword evidence="2 6" id="KW-0285">Flavoprotein</keyword>
<dbReference type="Pfam" id="PF00743">
    <property type="entry name" value="FMO-like"/>
    <property type="match status" value="1"/>
</dbReference>
<reference evidence="7" key="2">
    <citation type="submission" date="2013-04" db="UniProtKB">
        <authorList>
            <consortium name="EnsemblPlants"/>
        </authorList>
    </citation>
    <scope>IDENTIFICATION</scope>
</reference>
<protein>
    <recommendedName>
        <fullName evidence="6">Flavin-containing monooxygenase</fullName>
        <ecNumber evidence="6">1.-.-.-</ecNumber>
    </recommendedName>
</protein>
<evidence type="ECO:0000256" key="6">
    <source>
        <dbReference type="RuleBase" id="RU361177"/>
    </source>
</evidence>
<keyword evidence="8" id="KW-1185">Reference proteome</keyword>
<evidence type="ECO:0000256" key="2">
    <source>
        <dbReference type="ARBA" id="ARBA00022630"/>
    </source>
</evidence>
<comment type="similarity">
    <text evidence="1 6">Belongs to the FMO family.</text>
</comment>
<evidence type="ECO:0000256" key="4">
    <source>
        <dbReference type="ARBA" id="ARBA00022857"/>
    </source>
</evidence>
<dbReference type="GO" id="GO:0004499">
    <property type="term" value="F:N,N-dimethylaniline monooxygenase activity"/>
    <property type="evidence" value="ECO:0007669"/>
    <property type="project" value="InterPro"/>
</dbReference>
<sequence length="600" mass="67902">MAMQQQQHKQQERCTREKVPAVGRVAIIGGGISGLAAAKQLAGHDPVVFEATASIGGVWKHCVYRSTRLQTPRPDYEFSDMPWRNRDDPTFPTHGEIIDYLEDYADKFDLWRYIMLGAKVVGVKFLGGPAAGFTELWSGTGEPLQGKPMWEVGVSTSDSDDDVQWYKFEFVVMCTGKYGDVPRMPVFPPGKGPEVFKGQVMHSLDYCKLNEQETVELMRGKKVVVVGYKKSAIDLALECAQANQVTCNVIITNWGRPDPISDTYSAPEKVTLVLIRRTLHLEKFFYTTCEGGQACTMLVRTLHWVVPSYSIWGLPFFLFYSTRFSQLFYERPNQGVLRSLLCRLMAPLKAGVSKFIESYLSWKLPLSEYGLRPEHPFVEDYASCQMAILPDGFFDMAGRDLIRFRRSAGGWCFSENGVVLDDGTEVEADLVFLATGFEGKDKLRSVLPEPFRGLVVNKSAMMPLYRHHHTRTHSSGSMADGEVARACRGTIHPLIPNMAFVGYVESVSNLHTSELRCRWLAGLLGRRFPLPAVEEMVRHVDGETEAMRRTTRFYRRHCISTYSIHDSDAMCADLGSRVHRKPNWLAELFAPYNNQDYKEE</sequence>
<dbReference type="STRING" id="4533.J3LKN2"/>
<dbReference type="PIRSF" id="PIRSF000332">
    <property type="entry name" value="FMO"/>
    <property type="match status" value="1"/>
</dbReference>
<dbReference type="EC" id="1.-.-.-" evidence="6"/>
<keyword evidence="5 6" id="KW-0560">Oxidoreductase</keyword>
<dbReference type="Proteomes" id="UP000006038">
    <property type="component" value="Chromosome 3"/>
</dbReference>
<dbReference type="Gene3D" id="3.50.50.60">
    <property type="entry name" value="FAD/NAD(P)-binding domain"/>
    <property type="match status" value="2"/>
</dbReference>
<evidence type="ECO:0000313" key="8">
    <source>
        <dbReference type="Proteomes" id="UP000006038"/>
    </source>
</evidence>
<dbReference type="SUPFAM" id="SSF51905">
    <property type="entry name" value="FAD/NAD(P)-binding domain"/>
    <property type="match status" value="2"/>
</dbReference>
<dbReference type="InterPro" id="IPR050346">
    <property type="entry name" value="FMO-like"/>
</dbReference>
<keyword evidence="4" id="KW-0521">NADP</keyword>
<dbReference type="HOGENOM" id="CLU_006909_9_3_1"/>
<name>J3LKN2_ORYBR</name>
<dbReference type="InterPro" id="IPR020946">
    <property type="entry name" value="Flavin_mOase-like"/>
</dbReference>
<dbReference type="EnsemblPlants" id="OB03G16080.1">
    <property type="protein sequence ID" value="OB03G16080.1"/>
    <property type="gene ID" value="OB03G16080"/>
</dbReference>
<keyword evidence="3 6" id="KW-0274">FAD</keyword>
<organism evidence="7">
    <name type="scientific">Oryza brachyantha</name>
    <name type="common">malo sina</name>
    <dbReference type="NCBI Taxonomy" id="4533"/>
    <lineage>
        <taxon>Eukaryota</taxon>
        <taxon>Viridiplantae</taxon>
        <taxon>Streptophyta</taxon>
        <taxon>Embryophyta</taxon>
        <taxon>Tracheophyta</taxon>
        <taxon>Spermatophyta</taxon>
        <taxon>Magnoliopsida</taxon>
        <taxon>Liliopsida</taxon>
        <taxon>Poales</taxon>
        <taxon>Poaceae</taxon>
        <taxon>BOP clade</taxon>
        <taxon>Oryzoideae</taxon>
        <taxon>Oryzeae</taxon>
        <taxon>Oryzinae</taxon>
        <taxon>Oryza</taxon>
    </lineage>
</organism>
<dbReference type="OMA" id="FKPWTGK"/>
<dbReference type="Gramene" id="OB03G16080.1">
    <property type="protein sequence ID" value="OB03G16080.1"/>
    <property type="gene ID" value="OB03G16080"/>
</dbReference>
<evidence type="ECO:0000256" key="5">
    <source>
        <dbReference type="ARBA" id="ARBA00023002"/>
    </source>
</evidence>
<dbReference type="FunFam" id="3.50.50.60:FF:000403">
    <property type="entry name" value="Flavin-containing monooxygenase"/>
    <property type="match status" value="1"/>
</dbReference>
<reference evidence="7" key="1">
    <citation type="journal article" date="2013" name="Nat. Commun.">
        <title>Whole-genome sequencing of Oryza brachyantha reveals mechanisms underlying Oryza genome evolution.</title>
        <authorList>
            <person name="Chen J."/>
            <person name="Huang Q."/>
            <person name="Gao D."/>
            <person name="Wang J."/>
            <person name="Lang Y."/>
            <person name="Liu T."/>
            <person name="Li B."/>
            <person name="Bai Z."/>
            <person name="Luis Goicoechea J."/>
            <person name="Liang C."/>
            <person name="Chen C."/>
            <person name="Zhang W."/>
            <person name="Sun S."/>
            <person name="Liao Y."/>
            <person name="Zhang X."/>
            <person name="Yang L."/>
            <person name="Song C."/>
            <person name="Wang M."/>
            <person name="Shi J."/>
            <person name="Liu G."/>
            <person name="Liu J."/>
            <person name="Zhou H."/>
            <person name="Zhou W."/>
            <person name="Yu Q."/>
            <person name="An N."/>
            <person name="Chen Y."/>
            <person name="Cai Q."/>
            <person name="Wang B."/>
            <person name="Liu B."/>
            <person name="Min J."/>
            <person name="Huang Y."/>
            <person name="Wu H."/>
            <person name="Li Z."/>
            <person name="Zhang Y."/>
            <person name="Yin Y."/>
            <person name="Song W."/>
            <person name="Jiang J."/>
            <person name="Jackson S.A."/>
            <person name="Wing R.A."/>
            <person name="Wang J."/>
            <person name="Chen M."/>
        </authorList>
    </citation>
    <scope>NUCLEOTIDE SEQUENCE [LARGE SCALE GENOMIC DNA]</scope>
    <source>
        <strain evidence="7">cv. IRGC 101232</strain>
    </source>
</reference>